<gene>
    <name evidence="1" type="ORF">JWJ88_06510</name>
</gene>
<evidence type="ECO:0000313" key="2">
    <source>
        <dbReference type="Proteomes" id="UP000663629"/>
    </source>
</evidence>
<dbReference type="Proteomes" id="UP000663629">
    <property type="component" value="Chromosome 1"/>
</dbReference>
<evidence type="ECO:0000313" key="1">
    <source>
        <dbReference type="EMBL" id="QRZ12283.1"/>
    </source>
</evidence>
<sequence length="151" mass="16430">MRQTIYAAIAALMPLTAVAEGIALFPVKLLDTSQEVRDQTTDHERRLGILTDILYSELDGAKLIGLGSISHCQPQTTDCLLAVAQDAETTQAVFVVVQKASTLILQIFVTLVDVESGELIASRDLNFRGDNDESWRHAGMFLVGQLQSLGD</sequence>
<keyword evidence="2" id="KW-1185">Reference proteome</keyword>
<organism evidence="1 2">
    <name type="scientific">Paracoccus methylovorus</name>
    <dbReference type="NCBI Taxonomy" id="2812658"/>
    <lineage>
        <taxon>Bacteria</taxon>
        <taxon>Pseudomonadati</taxon>
        <taxon>Pseudomonadota</taxon>
        <taxon>Alphaproteobacteria</taxon>
        <taxon>Rhodobacterales</taxon>
        <taxon>Paracoccaceae</taxon>
        <taxon>Paracoccus</taxon>
    </lineage>
</organism>
<dbReference type="InterPro" id="IPR021698">
    <property type="entry name" value="DUF3280"/>
</dbReference>
<accession>A0ABX7JFU7</accession>
<reference evidence="1 2" key="1">
    <citation type="submission" date="2021-02" db="EMBL/GenBank/DDBJ databases">
        <title>Paracoccus methylovroum sp.nov., a new methanol and methylamine utilizing methylotrophic denitrifer.</title>
        <authorList>
            <person name="Timsy T."/>
            <person name="Behrendt U."/>
            <person name="Ulrich A."/>
            <person name="Spanner T."/>
            <person name="Foesel B.U."/>
            <person name="Horn M.A."/>
            <person name="Kolb S."/>
        </authorList>
    </citation>
    <scope>NUCLEOTIDE SEQUENCE [LARGE SCALE GENOMIC DNA]</scope>
    <source>
        <strain evidence="1 2">H4-D09</strain>
    </source>
</reference>
<protein>
    <submittedName>
        <fullName evidence="1">DUF2380 domain-containing protein</fullName>
    </submittedName>
</protein>
<dbReference type="Pfam" id="PF11684">
    <property type="entry name" value="DUF3280"/>
    <property type="match status" value="1"/>
</dbReference>
<dbReference type="EMBL" id="CP070368">
    <property type="protein sequence ID" value="QRZ12283.1"/>
    <property type="molecule type" value="Genomic_DNA"/>
</dbReference>
<dbReference type="RefSeq" id="WP_205293306.1">
    <property type="nucleotide sequence ID" value="NZ_CP070368.1"/>
</dbReference>
<proteinExistence type="predicted"/>
<name>A0ABX7JFU7_9RHOB</name>